<evidence type="ECO:0000256" key="2">
    <source>
        <dbReference type="ARBA" id="ARBA00010701"/>
    </source>
</evidence>
<name>A0A2A4JYV7_HELVI</name>
<dbReference type="PANTHER" id="PTHR11610:SF173">
    <property type="entry name" value="LIPASE DOMAIN-CONTAINING PROTEIN-RELATED"/>
    <property type="match status" value="1"/>
</dbReference>
<evidence type="ECO:0000256" key="4">
    <source>
        <dbReference type="RuleBase" id="RU004262"/>
    </source>
</evidence>
<dbReference type="InterPro" id="IPR013818">
    <property type="entry name" value="Lipase"/>
</dbReference>
<keyword evidence="3" id="KW-0964">Secreted</keyword>
<evidence type="ECO:0000256" key="5">
    <source>
        <dbReference type="SAM" id="SignalP"/>
    </source>
</evidence>
<comment type="caution">
    <text evidence="7">The sequence shown here is derived from an EMBL/GenBank/DDBJ whole genome shotgun (WGS) entry which is preliminary data.</text>
</comment>
<comment type="subcellular location">
    <subcellularLocation>
        <location evidence="1">Secreted</location>
    </subcellularLocation>
</comment>
<dbReference type="InterPro" id="IPR000734">
    <property type="entry name" value="TAG_lipase"/>
</dbReference>
<dbReference type="CDD" id="cd00707">
    <property type="entry name" value="Pancreat_lipase_like"/>
    <property type="match status" value="1"/>
</dbReference>
<dbReference type="InterPro" id="IPR033906">
    <property type="entry name" value="Lipase_N"/>
</dbReference>
<dbReference type="STRING" id="7102.A0A2A4JYV7"/>
<keyword evidence="5" id="KW-0732">Signal</keyword>
<dbReference type="GO" id="GO:0005615">
    <property type="term" value="C:extracellular space"/>
    <property type="evidence" value="ECO:0007669"/>
    <property type="project" value="TreeGrafter"/>
</dbReference>
<dbReference type="GO" id="GO:0017171">
    <property type="term" value="F:serine hydrolase activity"/>
    <property type="evidence" value="ECO:0007669"/>
    <property type="project" value="TreeGrafter"/>
</dbReference>
<organism evidence="7">
    <name type="scientific">Heliothis virescens</name>
    <name type="common">Tobacco budworm moth</name>
    <dbReference type="NCBI Taxonomy" id="7102"/>
    <lineage>
        <taxon>Eukaryota</taxon>
        <taxon>Metazoa</taxon>
        <taxon>Ecdysozoa</taxon>
        <taxon>Arthropoda</taxon>
        <taxon>Hexapoda</taxon>
        <taxon>Insecta</taxon>
        <taxon>Pterygota</taxon>
        <taxon>Neoptera</taxon>
        <taxon>Endopterygota</taxon>
        <taxon>Lepidoptera</taxon>
        <taxon>Glossata</taxon>
        <taxon>Ditrysia</taxon>
        <taxon>Noctuoidea</taxon>
        <taxon>Noctuidae</taxon>
        <taxon>Heliothinae</taxon>
        <taxon>Heliothis</taxon>
    </lineage>
</organism>
<dbReference type="PANTHER" id="PTHR11610">
    <property type="entry name" value="LIPASE"/>
    <property type="match status" value="1"/>
</dbReference>
<feature type="domain" description="Lipase" evidence="6">
    <location>
        <begin position="109"/>
        <end position="348"/>
    </location>
</feature>
<dbReference type="InterPro" id="IPR029058">
    <property type="entry name" value="AB_hydrolase_fold"/>
</dbReference>
<dbReference type="Pfam" id="PF00151">
    <property type="entry name" value="Lipase"/>
    <property type="match status" value="1"/>
</dbReference>
<feature type="signal peptide" evidence="5">
    <location>
        <begin position="1"/>
        <end position="22"/>
    </location>
</feature>
<comment type="similarity">
    <text evidence="2 4">Belongs to the AB hydrolase superfamily. Lipase family.</text>
</comment>
<dbReference type="EMBL" id="NWSH01000413">
    <property type="protein sequence ID" value="PCG76562.1"/>
    <property type="molecule type" value="Genomic_DNA"/>
</dbReference>
<dbReference type="AlphaFoldDB" id="A0A2A4JYV7"/>
<dbReference type="GO" id="GO:0016042">
    <property type="term" value="P:lipid catabolic process"/>
    <property type="evidence" value="ECO:0007669"/>
    <property type="project" value="TreeGrafter"/>
</dbReference>
<dbReference type="Gene3D" id="3.40.50.1820">
    <property type="entry name" value="alpha/beta hydrolase"/>
    <property type="match status" value="1"/>
</dbReference>
<evidence type="ECO:0000259" key="6">
    <source>
        <dbReference type="Pfam" id="PF00151"/>
    </source>
</evidence>
<proteinExistence type="inferred from homology"/>
<dbReference type="GO" id="GO:0016298">
    <property type="term" value="F:lipase activity"/>
    <property type="evidence" value="ECO:0007669"/>
    <property type="project" value="InterPro"/>
</dbReference>
<gene>
    <name evidence="7" type="ORF">B5V51_9172</name>
</gene>
<dbReference type="PRINTS" id="PR00821">
    <property type="entry name" value="TAGLIPASE"/>
</dbReference>
<feature type="chain" id="PRO_5012878768" description="Lipase domain-containing protein" evidence="5">
    <location>
        <begin position="23"/>
        <end position="356"/>
    </location>
</feature>
<sequence>MIAQNLELIYIFNYLFVPGLYAASVPRAEPAKFSLSSIVDSTISMIHPVVAAGSNRCEAFKSFFGLTYEQMQEKNKTNFKDVLNIDLITKNGNVKYNLTANRRMHRLMAQAQTVVILVHGFMESSDGWMVNAIAPELLKKPDLKIFALDGRKIINLEYFRSSTNVRFMGEVLGTFLGEVIKNGQDPSKIYIIGHSLGSHIAGVAGKKVHELTGERIGRITALDPAGPCFSNVSISGRLDKGDAEYVDVIHSNGGLLGLKEPVGHKDFYPNGGISQPGCYISVCDHSRAWELFAESVASPKHFPARKCENWTMFGEGLCSKSEISYMGLESDNNNPGLYFLTTKDSFPFGMGSAGSG</sequence>
<evidence type="ECO:0000256" key="3">
    <source>
        <dbReference type="ARBA" id="ARBA00022525"/>
    </source>
</evidence>
<accession>A0A2A4JYV7</accession>
<evidence type="ECO:0000256" key="1">
    <source>
        <dbReference type="ARBA" id="ARBA00004613"/>
    </source>
</evidence>
<protein>
    <recommendedName>
        <fullName evidence="6">Lipase domain-containing protein</fullName>
    </recommendedName>
</protein>
<reference evidence="7" key="1">
    <citation type="submission" date="2017-09" db="EMBL/GenBank/DDBJ databases">
        <title>Contemporary evolution of a Lepidopteran species, Heliothis virescens, in response to modern agricultural practices.</title>
        <authorList>
            <person name="Fritz M.L."/>
            <person name="Deyonke A.M."/>
            <person name="Papanicolaou A."/>
            <person name="Micinski S."/>
            <person name="Westbrook J."/>
            <person name="Gould F."/>
        </authorList>
    </citation>
    <scope>NUCLEOTIDE SEQUENCE [LARGE SCALE GENOMIC DNA]</scope>
    <source>
        <strain evidence="7">HvINT-</strain>
        <tissue evidence="7">Whole body</tissue>
    </source>
</reference>
<evidence type="ECO:0000313" key="7">
    <source>
        <dbReference type="EMBL" id="PCG76562.1"/>
    </source>
</evidence>
<dbReference type="SUPFAM" id="SSF53474">
    <property type="entry name" value="alpha/beta-Hydrolases"/>
    <property type="match status" value="1"/>
</dbReference>